<sequence length="136" mass="15124">MLKNNSQNCQKVISAKVYSCDNKNNVTLLIDAGCESCTSSCIMSTASKKITLYTEKKYNTGDTVSLIIDEKYMLKISMLLFGLPLIIMFAVSAIIDTVFHKDTLTAFSAVLSLVISWLILKYISKNINKSPVRIIN</sequence>
<organism evidence="1 2">
    <name type="scientific">Mucispirillum schaedleri ASF457</name>
    <dbReference type="NCBI Taxonomy" id="1379858"/>
    <lineage>
        <taxon>Bacteria</taxon>
        <taxon>Pseudomonadati</taxon>
        <taxon>Deferribacterota</taxon>
        <taxon>Deferribacteres</taxon>
        <taxon>Deferribacterales</taxon>
        <taxon>Mucispirillaceae</taxon>
        <taxon>Mucispirillum</taxon>
    </lineage>
</organism>
<dbReference type="AlphaFoldDB" id="V2Q051"/>
<evidence type="ECO:0000313" key="1">
    <source>
        <dbReference type="EMBL" id="USF24436.1"/>
    </source>
</evidence>
<reference evidence="1" key="2">
    <citation type="submission" date="2022-05" db="EMBL/GenBank/DDBJ databases">
        <authorList>
            <person name="Proctor A.L."/>
            <person name="Phillips G.J."/>
            <person name="Wannemuehler M.J."/>
        </authorList>
    </citation>
    <scope>NUCLEOTIDE SEQUENCE</scope>
    <source>
        <strain evidence="1">ASF457</strain>
    </source>
</reference>
<name>V2Q051_9BACT</name>
<protein>
    <submittedName>
        <fullName evidence="1">Uncharacterized protein</fullName>
    </submittedName>
</protein>
<reference evidence="1" key="3">
    <citation type="submission" date="2022-06" db="EMBL/GenBank/DDBJ databases">
        <title>Resources to Facilitate Use of the Altered Schaedler Flora (ASF) Mouse Model to Study Microbiome Function.</title>
        <authorList>
            <person name="Proctor A."/>
            <person name="Parvinroo S."/>
            <person name="Richie T."/>
            <person name="Jia X."/>
            <person name="Lee S.T.M."/>
            <person name="Karp P.D."/>
            <person name="Paley S."/>
            <person name="Kostic A.D."/>
            <person name="Pierre J.F."/>
            <person name="Wannemuehler M.J."/>
            <person name="Phillips G.J."/>
        </authorList>
    </citation>
    <scope>NUCLEOTIDE SEQUENCE</scope>
    <source>
        <strain evidence="1">ASF457</strain>
    </source>
</reference>
<evidence type="ECO:0000313" key="2">
    <source>
        <dbReference type="Proteomes" id="UP000017429"/>
    </source>
</evidence>
<proteinExistence type="predicted"/>
<dbReference type="Proteomes" id="UP000017429">
    <property type="component" value="Chromosome"/>
</dbReference>
<keyword evidence="2" id="KW-1185">Reference proteome</keyword>
<accession>V2Q051</accession>
<dbReference type="RefSeq" id="WP_023275818.1">
    <property type="nucleotide sequence ID" value="NZ_CP097562.1"/>
</dbReference>
<reference evidence="1" key="1">
    <citation type="journal article" date="2014" name="Genome Announc.">
        <title>Draft genome sequences of the altered schaedler flora, a defined bacterial community from gnotobiotic mice.</title>
        <authorList>
            <person name="Wannemuehler M.J."/>
            <person name="Overstreet A.M."/>
            <person name="Ward D.V."/>
            <person name="Phillips G.J."/>
        </authorList>
    </citation>
    <scope>NUCLEOTIDE SEQUENCE</scope>
    <source>
        <strain evidence="1">ASF457</strain>
    </source>
</reference>
<gene>
    <name evidence="1" type="ORF">N508_001522</name>
</gene>
<dbReference type="Pfam" id="PF04246">
    <property type="entry name" value="RseC_MucC"/>
    <property type="match status" value="1"/>
</dbReference>
<dbReference type="EMBL" id="CP097562">
    <property type="protein sequence ID" value="USF24436.1"/>
    <property type="molecule type" value="Genomic_DNA"/>
</dbReference>
<dbReference type="KEGG" id="msch:N508_001522"/>
<dbReference type="PANTHER" id="PTHR35867">
    <property type="entry name" value="PROTEIN RSEC"/>
    <property type="match status" value="1"/>
</dbReference>
<dbReference type="InterPro" id="IPR007359">
    <property type="entry name" value="SigmaE_reg_RseC_MucC"/>
</dbReference>
<dbReference type="PANTHER" id="PTHR35867:SF1">
    <property type="entry name" value="PROTEIN RSEC"/>
    <property type="match status" value="1"/>
</dbReference>